<sequence>MTEAKFDPFAGAMFVDHEWRVLPTLSRKPVLDPANLERVGEIAYADAASLAPVLAKAVAAQRDWAALDTKTRAGLLHRLADSIETESHRETATLMVREMGKPYAEAVGELMNVAPIFRYFAELARDEGGDVAGPASPGSLQIMRWFPIGVSAHILPFNFPIVLMAFTVAASLAAGNPVIVKPAEATSLCTLHFMRHFRQLPAGLVACVTGGAGTAQALIKAPEIGAVAFTGSAEVGCRVAAACGELMKPCVIEGGGSDPMIVMDSAPVDIAAAAAVTAAFHLSGQICTAAERLYVHEAIHDEFVAAMTARARALKVGPGMGRVEIGPLVSEAARNKVMALVDDALAKGASLACGGRVPPQFNKGWFYEPTILTGCGPEMAILQQECFGPVAPICKVASFDEAIALANRTRYGLGAAIYTTRLDEAMAATERLEAGMVWVNNVLGDNEALPFGGWKASGLGRSLSRIGLNSFRRAKMIMLDPSPALQGWWYPYSDEFFAEREKI</sequence>
<dbReference type="RefSeq" id="WP_151179679.1">
    <property type="nucleotide sequence ID" value="NZ_CP042906.1"/>
</dbReference>
<dbReference type="GO" id="GO:0016620">
    <property type="term" value="F:oxidoreductase activity, acting on the aldehyde or oxo group of donors, NAD or NADP as acceptor"/>
    <property type="evidence" value="ECO:0007669"/>
    <property type="project" value="InterPro"/>
</dbReference>
<dbReference type="InterPro" id="IPR016163">
    <property type="entry name" value="Ald_DH_C"/>
</dbReference>
<protein>
    <submittedName>
        <fullName evidence="4">Aldehyde dehydrogenase</fullName>
    </submittedName>
</protein>
<evidence type="ECO:0000313" key="5">
    <source>
        <dbReference type="Proteomes" id="UP000326202"/>
    </source>
</evidence>
<dbReference type="EMBL" id="CP042906">
    <property type="protein sequence ID" value="QEX19626.1"/>
    <property type="molecule type" value="Genomic_DNA"/>
</dbReference>
<dbReference type="InterPro" id="IPR016161">
    <property type="entry name" value="Ald_DH/histidinol_DH"/>
</dbReference>
<proteinExistence type="inferred from homology"/>
<reference evidence="4 5" key="1">
    <citation type="submission" date="2019-08" db="EMBL/GenBank/DDBJ databases">
        <title>Hyperibacter terrae gen. nov., sp. nov. and Hyperibacter viscosus sp. nov., two new members in the family Rhodospirillaceae isolated from the rhizosphere of Hypericum perforatum.</title>
        <authorList>
            <person name="Noviana Z."/>
        </authorList>
    </citation>
    <scope>NUCLEOTIDE SEQUENCE [LARGE SCALE GENOMIC DNA]</scope>
    <source>
        <strain evidence="4 5">R5913</strain>
    </source>
</reference>
<dbReference type="InterPro" id="IPR016162">
    <property type="entry name" value="Ald_DH_N"/>
</dbReference>
<keyword evidence="2" id="KW-0560">Oxidoreductase</keyword>
<gene>
    <name evidence="4" type="ORF">FRZ44_49410</name>
</gene>
<evidence type="ECO:0000256" key="1">
    <source>
        <dbReference type="ARBA" id="ARBA00009986"/>
    </source>
</evidence>
<dbReference type="Proteomes" id="UP000326202">
    <property type="component" value="Chromosome"/>
</dbReference>
<evidence type="ECO:0000313" key="4">
    <source>
        <dbReference type="EMBL" id="QEX19626.1"/>
    </source>
</evidence>
<comment type="similarity">
    <text evidence="1">Belongs to the aldehyde dehydrogenase family.</text>
</comment>
<dbReference type="PROSITE" id="PS00070">
    <property type="entry name" value="ALDEHYDE_DEHYDR_CYS"/>
    <property type="match status" value="1"/>
</dbReference>
<evidence type="ECO:0000256" key="2">
    <source>
        <dbReference type="ARBA" id="ARBA00023002"/>
    </source>
</evidence>
<dbReference type="Gene3D" id="3.40.605.10">
    <property type="entry name" value="Aldehyde Dehydrogenase, Chain A, domain 1"/>
    <property type="match status" value="1"/>
</dbReference>
<dbReference type="Pfam" id="PF00171">
    <property type="entry name" value="Aldedh"/>
    <property type="match status" value="1"/>
</dbReference>
<dbReference type="OrthoDB" id="9812625at2"/>
<dbReference type="Gene3D" id="3.40.309.10">
    <property type="entry name" value="Aldehyde Dehydrogenase, Chain A, domain 2"/>
    <property type="match status" value="1"/>
</dbReference>
<dbReference type="SUPFAM" id="SSF53720">
    <property type="entry name" value="ALDH-like"/>
    <property type="match status" value="1"/>
</dbReference>
<organism evidence="4 5">
    <name type="scientific">Hypericibacter terrae</name>
    <dbReference type="NCBI Taxonomy" id="2602015"/>
    <lineage>
        <taxon>Bacteria</taxon>
        <taxon>Pseudomonadati</taxon>
        <taxon>Pseudomonadota</taxon>
        <taxon>Alphaproteobacteria</taxon>
        <taxon>Rhodospirillales</taxon>
        <taxon>Dongiaceae</taxon>
        <taxon>Hypericibacter</taxon>
    </lineage>
</organism>
<dbReference type="KEGG" id="htq:FRZ44_49410"/>
<dbReference type="FunFam" id="3.40.309.10:FF:000009">
    <property type="entry name" value="Aldehyde dehydrogenase A"/>
    <property type="match status" value="1"/>
</dbReference>
<dbReference type="InterPro" id="IPR016160">
    <property type="entry name" value="Ald_DH_CS_CYS"/>
</dbReference>
<dbReference type="PANTHER" id="PTHR11699">
    <property type="entry name" value="ALDEHYDE DEHYDROGENASE-RELATED"/>
    <property type="match status" value="1"/>
</dbReference>
<evidence type="ECO:0000259" key="3">
    <source>
        <dbReference type="Pfam" id="PF00171"/>
    </source>
</evidence>
<accession>A0A5J6MYA1</accession>
<keyword evidence="5" id="KW-1185">Reference proteome</keyword>
<feature type="domain" description="Aldehyde dehydrogenase" evidence="3">
    <location>
        <begin position="28"/>
        <end position="476"/>
    </location>
</feature>
<dbReference type="AlphaFoldDB" id="A0A5J6MYA1"/>
<dbReference type="InterPro" id="IPR015590">
    <property type="entry name" value="Aldehyde_DH_dom"/>
</dbReference>
<name>A0A5J6MYA1_9PROT</name>